<dbReference type="PANTHER" id="PTHR32322:SF9">
    <property type="entry name" value="AMINO-ACID METABOLITE EFFLUX PUMP-RELATED"/>
    <property type="match status" value="1"/>
</dbReference>
<keyword evidence="4 6" id="KW-1133">Transmembrane helix</keyword>
<feature type="transmembrane region" description="Helical" evidence="6">
    <location>
        <begin position="142"/>
        <end position="161"/>
    </location>
</feature>
<dbReference type="OrthoDB" id="9812521at2"/>
<feature type="transmembrane region" description="Helical" evidence="6">
    <location>
        <begin position="86"/>
        <end position="108"/>
    </location>
</feature>
<dbReference type="PANTHER" id="PTHR32322">
    <property type="entry name" value="INNER MEMBRANE TRANSPORTER"/>
    <property type="match status" value="1"/>
</dbReference>
<feature type="transmembrane region" description="Helical" evidence="6">
    <location>
        <begin position="117"/>
        <end position="136"/>
    </location>
</feature>
<feature type="transmembrane region" description="Helical" evidence="6">
    <location>
        <begin position="60"/>
        <end position="80"/>
    </location>
</feature>
<dbReference type="AlphaFoldDB" id="A0A3M2MG95"/>
<sequence length="309" mass="32548">MRPRHVLLAVLIAAVWGFNFVPIKIGLEHYPPLFFGALRFTAAAVPAVFLVRRPPVPARWLLLVGLPLGVGQFGLLFIAMRIGMPAGLSSVVMQLSALFTALIAWAALRERLHAGQIAGMAVAFGGVAWLGVLQSGGTSGPLSAFLLCVAGAFMWGLANVAMRRMNAHATGPVDPFGFMVWMSLVPPLPMLALSLFFEGPGDIGHSLAHTSLAGLGALAYIAYLSTLLGFGLWGHLMRTYEASTVGMYSLLVPPFGLAAAMVVLNENVSPARLGAAALIVGGVALGAVRIRPRRTSRVADPVPDPVPTR</sequence>
<dbReference type="GO" id="GO:0016020">
    <property type="term" value="C:membrane"/>
    <property type="evidence" value="ECO:0007669"/>
    <property type="project" value="UniProtKB-SubCell"/>
</dbReference>
<name>A0A3M2MG95_9ACTN</name>
<protein>
    <submittedName>
        <fullName evidence="8">EamA family transporter</fullName>
    </submittedName>
</protein>
<evidence type="ECO:0000256" key="6">
    <source>
        <dbReference type="SAM" id="Phobius"/>
    </source>
</evidence>
<comment type="similarity">
    <text evidence="2">Belongs to the EamA transporter family.</text>
</comment>
<accession>A0A3M2MG95</accession>
<dbReference type="InterPro" id="IPR037185">
    <property type="entry name" value="EmrE-like"/>
</dbReference>
<feature type="transmembrane region" description="Helical" evidence="6">
    <location>
        <begin position="33"/>
        <end position="51"/>
    </location>
</feature>
<feature type="domain" description="EamA" evidence="7">
    <location>
        <begin position="143"/>
        <end position="285"/>
    </location>
</feature>
<keyword evidence="9" id="KW-1185">Reference proteome</keyword>
<evidence type="ECO:0000313" key="9">
    <source>
        <dbReference type="Proteomes" id="UP000282674"/>
    </source>
</evidence>
<dbReference type="Proteomes" id="UP000282674">
    <property type="component" value="Unassembled WGS sequence"/>
</dbReference>
<evidence type="ECO:0000256" key="5">
    <source>
        <dbReference type="ARBA" id="ARBA00023136"/>
    </source>
</evidence>
<dbReference type="InterPro" id="IPR000620">
    <property type="entry name" value="EamA_dom"/>
</dbReference>
<organism evidence="8 9">
    <name type="scientific">Actinomadura harenae</name>
    <dbReference type="NCBI Taxonomy" id="2483351"/>
    <lineage>
        <taxon>Bacteria</taxon>
        <taxon>Bacillati</taxon>
        <taxon>Actinomycetota</taxon>
        <taxon>Actinomycetes</taxon>
        <taxon>Streptosporangiales</taxon>
        <taxon>Thermomonosporaceae</taxon>
        <taxon>Actinomadura</taxon>
    </lineage>
</organism>
<evidence type="ECO:0000313" key="8">
    <source>
        <dbReference type="EMBL" id="RMI47675.1"/>
    </source>
</evidence>
<evidence type="ECO:0000256" key="4">
    <source>
        <dbReference type="ARBA" id="ARBA00022989"/>
    </source>
</evidence>
<feature type="domain" description="EamA" evidence="7">
    <location>
        <begin position="6"/>
        <end position="130"/>
    </location>
</feature>
<dbReference type="Pfam" id="PF00892">
    <property type="entry name" value="EamA"/>
    <property type="match status" value="2"/>
</dbReference>
<feature type="transmembrane region" description="Helical" evidence="6">
    <location>
        <begin position="245"/>
        <end position="264"/>
    </location>
</feature>
<comment type="caution">
    <text evidence="8">The sequence shown here is derived from an EMBL/GenBank/DDBJ whole genome shotgun (WGS) entry which is preliminary data.</text>
</comment>
<evidence type="ECO:0000256" key="3">
    <source>
        <dbReference type="ARBA" id="ARBA00022692"/>
    </source>
</evidence>
<dbReference type="InterPro" id="IPR050638">
    <property type="entry name" value="AA-Vitamin_Transporters"/>
</dbReference>
<gene>
    <name evidence="8" type="ORF">EBO15_01920</name>
</gene>
<dbReference type="Gene3D" id="1.10.3730.20">
    <property type="match status" value="1"/>
</dbReference>
<evidence type="ECO:0000256" key="1">
    <source>
        <dbReference type="ARBA" id="ARBA00004141"/>
    </source>
</evidence>
<evidence type="ECO:0000259" key="7">
    <source>
        <dbReference type="Pfam" id="PF00892"/>
    </source>
</evidence>
<feature type="transmembrane region" description="Helical" evidence="6">
    <location>
        <begin position="212"/>
        <end position="233"/>
    </location>
</feature>
<dbReference type="RefSeq" id="WP_122192524.1">
    <property type="nucleotide sequence ID" value="NZ_JBHSKC010000016.1"/>
</dbReference>
<dbReference type="SUPFAM" id="SSF103481">
    <property type="entry name" value="Multidrug resistance efflux transporter EmrE"/>
    <property type="match status" value="2"/>
</dbReference>
<proteinExistence type="inferred from homology"/>
<dbReference type="EMBL" id="RFFG01000002">
    <property type="protein sequence ID" value="RMI47675.1"/>
    <property type="molecule type" value="Genomic_DNA"/>
</dbReference>
<evidence type="ECO:0000256" key="2">
    <source>
        <dbReference type="ARBA" id="ARBA00007362"/>
    </source>
</evidence>
<keyword evidence="3 6" id="KW-0812">Transmembrane</keyword>
<feature type="transmembrane region" description="Helical" evidence="6">
    <location>
        <begin position="270"/>
        <end position="288"/>
    </location>
</feature>
<comment type="subcellular location">
    <subcellularLocation>
        <location evidence="1">Membrane</location>
        <topology evidence="1">Multi-pass membrane protein</topology>
    </subcellularLocation>
</comment>
<feature type="transmembrane region" description="Helical" evidence="6">
    <location>
        <begin position="173"/>
        <end position="197"/>
    </location>
</feature>
<reference evidence="8 9" key="1">
    <citation type="submission" date="2018-10" db="EMBL/GenBank/DDBJ databases">
        <title>Isolation from soil.</title>
        <authorList>
            <person name="Hu J."/>
        </authorList>
    </citation>
    <scope>NUCLEOTIDE SEQUENCE [LARGE SCALE GENOMIC DNA]</scope>
    <source>
        <strain evidence="8 9">NEAU-Ht49</strain>
    </source>
</reference>
<keyword evidence="5 6" id="KW-0472">Membrane</keyword>